<feature type="compositionally biased region" description="Gly residues" evidence="2">
    <location>
        <begin position="37"/>
        <end position="46"/>
    </location>
</feature>
<organism evidence="3 4">
    <name type="scientific">Globodera pallida</name>
    <name type="common">Potato cyst nematode worm</name>
    <name type="synonym">Heterodera pallida</name>
    <dbReference type="NCBI Taxonomy" id="36090"/>
    <lineage>
        <taxon>Eukaryota</taxon>
        <taxon>Metazoa</taxon>
        <taxon>Ecdysozoa</taxon>
        <taxon>Nematoda</taxon>
        <taxon>Chromadorea</taxon>
        <taxon>Rhabditida</taxon>
        <taxon>Tylenchina</taxon>
        <taxon>Tylenchomorpha</taxon>
        <taxon>Tylenchoidea</taxon>
        <taxon>Heteroderidae</taxon>
        <taxon>Heteroderinae</taxon>
        <taxon>Globodera</taxon>
    </lineage>
</organism>
<dbReference type="WBParaSite" id="GPLIN_001447600">
    <property type="protein sequence ID" value="GPLIN_001447600"/>
    <property type="gene ID" value="GPLIN_001447600"/>
</dbReference>
<protein>
    <submittedName>
        <fullName evidence="4">Uncharacterized protein</fullName>
    </submittedName>
</protein>
<feature type="compositionally biased region" description="Polar residues" evidence="2">
    <location>
        <begin position="169"/>
        <end position="199"/>
    </location>
</feature>
<feature type="coiled-coil region" evidence="1">
    <location>
        <begin position="269"/>
        <end position="303"/>
    </location>
</feature>
<evidence type="ECO:0000256" key="1">
    <source>
        <dbReference type="SAM" id="Coils"/>
    </source>
</evidence>
<feature type="region of interest" description="Disordered" evidence="2">
    <location>
        <begin position="140"/>
        <end position="199"/>
    </location>
</feature>
<evidence type="ECO:0000313" key="3">
    <source>
        <dbReference type="Proteomes" id="UP000050741"/>
    </source>
</evidence>
<feature type="compositionally biased region" description="Polar residues" evidence="2">
    <location>
        <begin position="47"/>
        <end position="56"/>
    </location>
</feature>
<feature type="compositionally biased region" description="Polar residues" evidence="2">
    <location>
        <begin position="1"/>
        <end position="16"/>
    </location>
</feature>
<dbReference type="AlphaFoldDB" id="A0A183CNL9"/>
<keyword evidence="3" id="KW-1185">Reference proteome</keyword>
<reference evidence="3" key="2">
    <citation type="submission" date="2014-05" db="EMBL/GenBank/DDBJ databases">
        <title>The genome and life-stage specific transcriptomes of Globodera pallida elucidate key aspects of plant parasitism by a cyst nematode.</title>
        <authorList>
            <person name="Cotton J.A."/>
            <person name="Lilley C.J."/>
            <person name="Jones L.M."/>
            <person name="Kikuchi T."/>
            <person name="Reid A.J."/>
            <person name="Thorpe P."/>
            <person name="Tsai I.J."/>
            <person name="Beasley H."/>
            <person name="Blok V."/>
            <person name="Cock P.J.A."/>
            <person name="Van den Akker S.E."/>
            <person name="Holroyd N."/>
            <person name="Hunt M."/>
            <person name="Mantelin S."/>
            <person name="Naghra H."/>
            <person name="Pain A."/>
            <person name="Palomares-Rius J.E."/>
            <person name="Zarowiecki M."/>
            <person name="Berriman M."/>
            <person name="Jones J.T."/>
            <person name="Urwin P.E."/>
        </authorList>
    </citation>
    <scope>NUCLEOTIDE SEQUENCE [LARGE SCALE GENOMIC DNA]</scope>
    <source>
        <strain evidence="3">Lindley</strain>
    </source>
</reference>
<name>A0A183CNL9_GLOPA</name>
<keyword evidence="1" id="KW-0175">Coiled coil</keyword>
<reference evidence="4" key="3">
    <citation type="submission" date="2016-06" db="UniProtKB">
        <authorList>
            <consortium name="WormBaseParasite"/>
        </authorList>
    </citation>
    <scope>IDENTIFICATION</scope>
</reference>
<evidence type="ECO:0000256" key="2">
    <source>
        <dbReference type="SAM" id="MobiDB-lite"/>
    </source>
</evidence>
<feature type="compositionally biased region" description="Low complexity" evidence="2">
    <location>
        <begin position="81"/>
        <end position="90"/>
    </location>
</feature>
<feature type="region of interest" description="Disordered" evidence="2">
    <location>
        <begin position="1"/>
        <end position="112"/>
    </location>
</feature>
<evidence type="ECO:0000313" key="4">
    <source>
        <dbReference type="WBParaSite" id="GPLIN_001447600"/>
    </source>
</evidence>
<proteinExistence type="predicted"/>
<accession>A0A183CNL9</accession>
<dbReference type="Proteomes" id="UP000050741">
    <property type="component" value="Unassembled WGS sequence"/>
</dbReference>
<reference evidence="3" key="1">
    <citation type="submission" date="2013-12" db="EMBL/GenBank/DDBJ databases">
        <authorList>
            <person name="Aslett M."/>
        </authorList>
    </citation>
    <scope>NUCLEOTIDE SEQUENCE [LARGE SCALE GENOMIC DNA]</scope>
    <source>
        <strain evidence="3">Lindley</strain>
    </source>
</reference>
<sequence>MNMNMQFTNTNSNRGMTYSRGRGTVQCSFDSNRGGAASRGGRGGGYTQSSDSTRGRGSNGGRDGTNSVAYGVPTDHSFATRSSYSRNNNVGGRGGVATSFGQPLPDHSSTNRWNTASSNWAVAYAAEAYASAARRVPTRAGSAERHDASAWDVTNSGWGNEEEEFANSDWGNNSNRGVTSSGLNTGDHTAGQTAWGNDNSWDHVAFPEAANNGGSSDQAGWNEQDQGVRIVPATPPIPTEGNASVEQERQPSLAVLSPMPSVPNVEERLAIAERESALLRTACDELRTQHESLRLEHVTLRTEHDQLKSAFGDLRATLTVFLEQNRGAANTALERMGQPSH</sequence>